<feature type="transmembrane region" description="Helical" evidence="1">
    <location>
        <begin position="12"/>
        <end position="33"/>
    </location>
</feature>
<dbReference type="InterPro" id="IPR013362">
    <property type="entry name" value="Pilus_4_PilV"/>
</dbReference>
<accession>A0A7U6JIV7</accession>
<organism evidence="3 4">
    <name type="scientific">Thiolapillus brandeum</name>
    <dbReference type="NCBI Taxonomy" id="1076588"/>
    <lineage>
        <taxon>Bacteria</taxon>
        <taxon>Pseudomonadati</taxon>
        <taxon>Pseudomonadota</taxon>
        <taxon>Gammaproteobacteria</taxon>
        <taxon>Chromatiales</taxon>
        <taxon>Sedimenticolaceae</taxon>
        <taxon>Thiolapillus</taxon>
    </lineage>
</organism>
<keyword evidence="4" id="KW-1185">Reference proteome</keyword>
<evidence type="ECO:0000313" key="3">
    <source>
        <dbReference type="EMBL" id="BAO45247.1"/>
    </source>
</evidence>
<gene>
    <name evidence="3" type="ORF">TBH_C2337</name>
</gene>
<evidence type="ECO:0000256" key="1">
    <source>
        <dbReference type="SAM" id="Phobius"/>
    </source>
</evidence>
<feature type="domain" description="Type IV pilin Tt1218-like" evidence="2">
    <location>
        <begin position="33"/>
        <end position="120"/>
    </location>
</feature>
<keyword evidence="1" id="KW-0472">Membrane</keyword>
<reference evidence="3 4" key="1">
    <citation type="journal article" date="2014" name="PLoS ONE">
        <title>Physiological and genomic features of a novel sulfur-oxidizing gammaproteobacterium belonging to a previously uncultivated symbiotic lineage isolated from a hydrothermal vent.</title>
        <authorList>
            <person name="Nunoura T."/>
            <person name="Takaki Y."/>
            <person name="Kazama H."/>
            <person name="Kakuta J."/>
            <person name="Shimamura S."/>
            <person name="Makita H."/>
            <person name="Hirai M."/>
            <person name="Miyazaki M."/>
            <person name="Takai K."/>
        </authorList>
    </citation>
    <scope>NUCLEOTIDE SEQUENCE [LARGE SCALE GENOMIC DNA]</scope>
    <source>
        <strain evidence="3 4">Hiromi1</strain>
    </source>
</reference>
<protein>
    <submittedName>
        <fullName evidence="3">Type IV pilus modification protein PilV</fullName>
    </submittedName>
</protein>
<name>A0A7U6JIV7_9GAMM</name>
<dbReference type="InterPro" id="IPR054402">
    <property type="entry name" value="Tt1218-like_dom"/>
</dbReference>
<dbReference type="Proteomes" id="UP000031631">
    <property type="component" value="Chromosome"/>
</dbReference>
<evidence type="ECO:0000313" key="4">
    <source>
        <dbReference type="Proteomes" id="UP000031631"/>
    </source>
</evidence>
<dbReference type="InterPro" id="IPR012902">
    <property type="entry name" value="N_methyl_site"/>
</dbReference>
<dbReference type="Pfam" id="PF07963">
    <property type="entry name" value="N_methyl"/>
    <property type="match status" value="1"/>
</dbReference>
<keyword evidence="1" id="KW-1133">Transmembrane helix</keyword>
<dbReference type="Gene3D" id="3.30.700.10">
    <property type="entry name" value="Glycoprotein, Type 4 Pilin"/>
    <property type="match status" value="1"/>
</dbReference>
<keyword evidence="1" id="KW-0812">Transmembrane</keyword>
<proteinExistence type="predicted"/>
<dbReference type="Pfam" id="PF22150">
    <property type="entry name" value="Tt1218-like"/>
    <property type="match status" value="1"/>
</dbReference>
<dbReference type="NCBIfam" id="TIGR02523">
    <property type="entry name" value="type_IV_pilV"/>
    <property type="match status" value="1"/>
</dbReference>
<dbReference type="AlphaFoldDB" id="A0A7U6JIV7"/>
<dbReference type="KEGG" id="tbn:TBH_C2337"/>
<sequence length="194" mass="20242">MNTYPHFQRGATLVEVMIAAIIIGIGLLGIASLQIKALQGSTNAEFRAKATDLAWALTDRIRANLTADNSYLADNGYNTDPQNTISTCPTAAAPSVCSTIPGGAAIAQGTCTAANIASEDIEEIFCGTDFGINDQLPGGTLTLTCADSDTTDGDVCTTGSEMTITITWQTREDPFGNGDNTDRIVMPFIPGAAQ</sequence>
<evidence type="ECO:0000259" key="2">
    <source>
        <dbReference type="Pfam" id="PF22150"/>
    </source>
</evidence>
<dbReference type="RefSeq" id="WP_172649510.1">
    <property type="nucleotide sequence ID" value="NZ_AP012273.1"/>
</dbReference>
<dbReference type="EMBL" id="AP012273">
    <property type="protein sequence ID" value="BAO45247.1"/>
    <property type="molecule type" value="Genomic_DNA"/>
</dbReference>